<feature type="domain" description="DUF7779" evidence="2">
    <location>
        <begin position="202"/>
        <end position="283"/>
    </location>
</feature>
<dbReference type="GeneID" id="36598992"/>
<reference evidence="4" key="1">
    <citation type="submission" date="2016-07" db="EMBL/GenBank/DDBJ databases">
        <title>Multiple horizontal gene transfer events from other fungi enriched the ability of initially mycotrophic Trichoderma (Ascomycota) to feed on dead plant biomass.</title>
        <authorList>
            <consortium name="DOE Joint Genome Institute"/>
            <person name="Atanasova L."/>
            <person name="Chenthamara K."/>
            <person name="Zhang J."/>
            <person name="Grujic M."/>
            <person name="Henrissat B."/>
            <person name="Kuo A."/>
            <person name="Aerts A."/>
            <person name="Salamov A."/>
            <person name="Lipzen A."/>
            <person name="Labutti K."/>
            <person name="Barry K."/>
            <person name="Miao Y."/>
            <person name="Rahimi M.J."/>
            <person name="Shen Q."/>
            <person name="Grigoriev I.V."/>
            <person name="Kubicek C.P."/>
            <person name="Druzhinina I.S."/>
        </authorList>
    </citation>
    <scope>NUCLEOTIDE SEQUENCE [LARGE SCALE GENOMIC DNA]</scope>
    <source>
        <strain evidence="4">TUCIM 6016</strain>
    </source>
</reference>
<dbReference type="InterPro" id="IPR056681">
    <property type="entry name" value="DUF7779"/>
</dbReference>
<dbReference type="AlphaFoldDB" id="A0A2T4B7L7"/>
<proteinExistence type="predicted"/>
<dbReference type="OrthoDB" id="626167at2759"/>
<organism evidence="3 4">
    <name type="scientific">Trichoderma citrinoviride</name>
    <dbReference type="NCBI Taxonomy" id="58853"/>
    <lineage>
        <taxon>Eukaryota</taxon>
        <taxon>Fungi</taxon>
        <taxon>Dikarya</taxon>
        <taxon>Ascomycota</taxon>
        <taxon>Pezizomycotina</taxon>
        <taxon>Sordariomycetes</taxon>
        <taxon>Hypocreomycetidae</taxon>
        <taxon>Hypocreales</taxon>
        <taxon>Hypocreaceae</taxon>
        <taxon>Trichoderma</taxon>
    </lineage>
</organism>
<dbReference type="NCBIfam" id="NF040586">
    <property type="entry name" value="FxSxx_TPR"/>
    <property type="match status" value="1"/>
</dbReference>
<evidence type="ECO:0000256" key="1">
    <source>
        <dbReference type="SAM" id="MobiDB-lite"/>
    </source>
</evidence>
<protein>
    <submittedName>
        <fullName evidence="3">TPR-like protein</fullName>
    </submittedName>
</protein>
<dbReference type="InterPro" id="IPR011990">
    <property type="entry name" value="TPR-like_helical_dom_sf"/>
</dbReference>
<dbReference type="Pfam" id="PF25000">
    <property type="entry name" value="DUF7779"/>
    <property type="match status" value="1"/>
</dbReference>
<dbReference type="PANTHER" id="PTHR46082:SF6">
    <property type="entry name" value="AAA+ ATPASE DOMAIN-CONTAINING PROTEIN-RELATED"/>
    <property type="match status" value="1"/>
</dbReference>
<dbReference type="Proteomes" id="UP000241546">
    <property type="component" value="Unassembled WGS sequence"/>
</dbReference>
<dbReference type="InterPro" id="IPR053137">
    <property type="entry name" value="NLR-like"/>
</dbReference>
<evidence type="ECO:0000259" key="2">
    <source>
        <dbReference type="Pfam" id="PF25000"/>
    </source>
</evidence>
<dbReference type="EMBL" id="KZ680215">
    <property type="protein sequence ID" value="PTB65211.1"/>
    <property type="molecule type" value="Genomic_DNA"/>
</dbReference>
<dbReference type="Pfam" id="PF13424">
    <property type="entry name" value="TPR_12"/>
    <property type="match status" value="3"/>
</dbReference>
<evidence type="ECO:0000313" key="3">
    <source>
        <dbReference type="EMBL" id="PTB65211.1"/>
    </source>
</evidence>
<accession>A0A2T4B7L7</accession>
<dbReference type="InterPro" id="IPR027417">
    <property type="entry name" value="P-loop_NTPase"/>
</dbReference>
<dbReference type="SUPFAM" id="SSF48452">
    <property type="entry name" value="TPR-like"/>
    <property type="match status" value="2"/>
</dbReference>
<keyword evidence="4" id="KW-1185">Reference proteome</keyword>
<dbReference type="Gene3D" id="3.40.50.300">
    <property type="entry name" value="P-loop containing nucleotide triphosphate hydrolases"/>
    <property type="match status" value="1"/>
</dbReference>
<dbReference type="RefSeq" id="XP_024748531.1">
    <property type="nucleotide sequence ID" value="XM_024890874.1"/>
</dbReference>
<feature type="region of interest" description="Disordered" evidence="1">
    <location>
        <begin position="1"/>
        <end position="24"/>
    </location>
</feature>
<name>A0A2T4B7L7_9HYPO</name>
<sequence length="688" mass="77436">MPRLLRPPQEQSDIIPQDGPQYAPGKTETPLDLALKWLSDERNGRWLIILDGANENSLSVIHDFATSVERRNGTILVTTRHKKLAHKIAGNNRAVIEMEPMTVFDAVALLERKLGRTENNSWRGPHSTSDLVKSLGLSPLTICRAAAYIQFMPAPEDFRQLLDSEQEKIKLLEFEPSSPDGSVKTLDSILTIWRTSFDAVRSERSSAAELLSLMSFFDRRGIPKWFLELCRQNDLSLHQEAPSDYDITSDIETLLNHCLISSNGTKDIFSMHGLMQLAVKSCLYHYERDTIEHIFLKSLKDAFPRDIYSNWATCEELFAHAQVAAHYQPPGEHQLRDWTIVLYRAARFARAQGRYEVAMQLANQAANAPSYLGRKSIEWPVISSLIALLLMDQGLYDRAHVLLTHLADVCKDGANRTASMLNLACLHKLKGRWNEAEAILAEVTRDRRTKLGETHPRTLSSMANLASIARAQGRYQEAHSLLLRVFVGYSGSLGPDHPQTLASMNNLGSMYRLLGELDEAERYQKQAHESRKMIFGADHPETLASMNGLASTYRLQGRLDEAKALQEQTLEARKRILGPDHPSTLASMNNLALILNDQGKHGVASKLQSQVLDACKEKLGPEHPHTLTSMNNLALIWRNQDRKSLTRWTMQNCVEARRRVLGPEHPYTVSSARIADSWASEKEKMAGS</sequence>
<gene>
    <name evidence="3" type="ORF">BBK36DRAFT_1121877</name>
</gene>
<dbReference type="PANTHER" id="PTHR46082">
    <property type="entry name" value="ATP/GTP-BINDING PROTEIN-RELATED"/>
    <property type="match status" value="1"/>
</dbReference>
<dbReference type="Gene3D" id="1.25.40.10">
    <property type="entry name" value="Tetratricopeptide repeat domain"/>
    <property type="match status" value="2"/>
</dbReference>
<dbReference type="PRINTS" id="PR00381">
    <property type="entry name" value="KINESINLIGHT"/>
</dbReference>
<evidence type="ECO:0000313" key="4">
    <source>
        <dbReference type="Proteomes" id="UP000241546"/>
    </source>
</evidence>